<dbReference type="InterPro" id="IPR015424">
    <property type="entry name" value="PyrdxlP-dep_Trfase"/>
</dbReference>
<dbReference type="GO" id="GO:0008483">
    <property type="term" value="F:transaminase activity"/>
    <property type="evidence" value="ECO:0007669"/>
    <property type="project" value="UniProtKB-KW"/>
</dbReference>
<accession>A0ABQ3NR97</accession>
<dbReference type="EMBL" id="BNDV01000010">
    <property type="protein sequence ID" value="GHI15281.1"/>
    <property type="molecule type" value="Genomic_DNA"/>
</dbReference>
<dbReference type="PANTHER" id="PTHR42790">
    <property type="entry name" value="AMINOTRANSFERASE"/>
    <property type="match status" value="1"/>
</dbReference>
<comment type="caution">
    <text evidence="6">The sequence shown here is derived from an EMBL/GenBank/DDBJ whole genome shotgun (WGS) entry which is preliminary data.</text>
</comment>
<dbReference type="InterPro" id="IPR050859">
    <property type="entry name" value="Class-I_PLP-dep_aminotransf"/>
</dbReference>
<protein>
    <submittedName>
        <fullName evidence="6">Aminotransferase</fullName>
    </submittedName>
</protein>
<dbReference type="InterPro" id="IPR004839">
    <property type="entry name" value="Aminotransferase_I/II_large"/>
</dbReference>
<dbReference type="InterPro" id="IPR015422">
    <property type="entry name" value="PyrdxlP-dep_Trfase_small"/>
</dbReference>
<sequence length="436" mass="47779">MTRTAVALDRADLHASLADPALLSMTFLNEIAGRFPEAVSFAPGRPTEDFFDPSDLHRHLDTYIRHLTADKGYDAAGVRRELFQYGRTKGVVHELIARHLERDEGIVCDPEAVLVTVGAQEALWLVLRALKAGPRDVVLALDPTYVGLTGAARLLDLPVRSVPEGPRGVRPEQVRERIREVRAAGERPRALYLVPDFSNPSGHSLDTGTRRELLEVAEQEDVLLLEDNPYGYFRVADGSRPPTLKALDTGQRVVYLGSLSKTCFPGARVGFAVADQRVTGAGGPALLADELARAKSMLTVNTPPVAQALVGGMLLEHGGSLLEANRRQIDVYRRNLRALLQGLQRRFARMPGIRWIAPEGGFFVVLDVPFPVTDALVEEAAVRHGVLFTPMRHFSDQERAGRQLRLSCSSLDPARIEDGLDRLAALIDERGAAPHA</sequence>
<comment type="cofactor">
    <cofactor evidence="1">
        <name>pyridoxal 5'-phosphate</name>
        <dbReference type="ChEBI" id="CHEBI:597326"/>
    </cofactor>
</comment>
<dbReference type="CDD" id="cd00609">
    <property type="entry name" value="AAT_like"/>
    <property type="match status" value="1"/>
</dbReference>
<name>A0ABQ3NR97_STRVG</name>
<evidence type="ECO:0000256" key="1">
    <source>
        <dbReference type="ARBA" id="ARBA00001933"/>
    </source>
</evidence>
<keyword evidence="2 6" id="KW-0032">Aminotransferase</keyword>
<organism evidence="6 7">
    <name type="scientific">Streptomyces virginiae</name>
    <name type="common">Streptomyces cinnamonensis</name>
    <dbReference type="NCBI Taxonomy" id="1961"/>
    <lineage>
        <taxon>Bacteria</taxon>
        <taxon>Bacillati</taxon>
        <taxon>Actinomycetota</taxon>
        <taxon>Actinomycetes</taxon>
        <taxon>Kitasatosporales</taxon>
        <taxon>Streptomycetaceae</taxon>
        <taxon>Streptomyces</taxon>
    </lineage>
</organism>
<dbReference type="InterPro" id="IPR015421">
    <property type="entry name" value="PyrdxlP-dep_Trfase_major"/>
</dbReference>
<evidence type="ECO:0000256" key="3">
    <source>
        <dbReference type="ARBA" id="ARBA00022679"/>
    </source>
</evidence>
<evidence type="ECO:0000259" key="5">
    <source>
        <dbReference type="Pfam" id="PF00155"/>
    </source>
</evidence>
<dbReference type="Gene3D" id="3.90.1150.10">
    <property type="entry name" value="Aspartate Aminotransferase, domain 1"/>
    <property type="match status" value="1"/>
</dbReference>
<keyword evidence="3" id="KW-0808">Transferase</keyword>
<evidence type="ECO:0000313" key="7">
    <source>
        <dbReference type="Proteomes" id="UP000660554"/>
    </source>
</evidence>
<evidence type="ECO:0000313" key="6">
    <source>
        <dbReference type="EMBL" id="GHI15281.1"/>
    </source>
</evidence>
<feature type="domain" description="Aminotransferase class I/classII large" evidence="5">
    <location>
        <begin position="76"/>
        <end position="423"/>
    </location>
</feature>
<dbReference type="Pfam" id="PF00155">
    <property type="entry name" value="Aminotran_1_2"/>
    <property type="match status" value="1"/>
</dbReference>
<keyword evidence="7" id="KW-1185">Reference proteome</keyword>
<reference evidence="7" key="1">
    <citation type="submission" date="2020-09" db="EMBL/GenBank/DDBJ databases">
        <title>Whole genome shotgun sequence of Streptomyces cinnamonensis NBRC 15873.</title>
        <authorList>
            <person name="Komaki H."/>
            <person name="Tamura T."/>
        </authorList>
    </citation>
    <scope>NUCLEOTIDE SEQUENCE [LARGE SCALE GENOMIC DNA]</scope>
    <source>
        <strain evidence="7">NBRC 15873</strain>
    </source>
</reference>
<dbReference type="GeneID" id="86958447"/>
<gene>
    <name evidence="6" type="ORF">Scinn_47440</name>
</gene>
<keyword evidence="4" id="KW-0663">Pyridoxal phosphate</keyword>
<dbReference type="Proteomes" id="UP000660554">
    <property type="component" value="Unassembled WGS sequence"/>
</dbReference>
<evidence type="ECO:0000256" key="2">
    <source>
        <dbReference type="ARBA" id="ARBA00022576"/>
    </source>
</evidence>
<dbReference type="RefSeq" id="WP_037695265.1">
    <property type="nucleotide sequence ID" value="NZ_BMRU01000017.1"/>
</dbReference>
<evidence type="ECO:0000256" key="4">
    <source>
        <dbReference type="ARBA" id="ARBA00022898"/>
    </source>
</evidence>
<dbReference type="SUPFAM" id="SSF53383">
    <property type="entry name" value="PLP-dependent transferases"/>
    <property type="match status" value="1"/>
</dbReference>
<proteinExistence type="predicted"/>
<dbReference type="PANTHER" id="PTHR42790:SF19">
    <property type="entry name" value="KYNURENINE_ALPHA-AMINOADIPATE AMINOTRANSFERASE, MITOCHONDRIAL"/>
    <property type="match status" value="1"/>
</dbReference>
<dbReference type="Gene3D" id="3.40.640.10">
    <property type="entry name" value="Type I PLP-dependent aspartate aminotransferase-like (Major domain)"/>
    <property type="match status" value="1"/>
</dbReference>